<dbReference type="GO" id="GO:0005344">
    <property type="term" value="F:oxygen carrier activity"/>
    <property type="evidence" value="ECO:0007669"/>
    <property type="project" value="UniProtKB-KW"/>
</dbReference>
<evidence type="ECO:0000256" key="4">
    <source>
        <dbReference type="ARBA" id="ARBA00012229"/>
    </source>
</evidence>
<dbReference type="InterPro" id="IPR009050">
    <property type="entry name" value="Globin-like_sf"/>
</dbReference>
<dbReference type="PROSITE" id="PS01033">
    <property type="entry name" value="GLOBIN"/>
    <property type="match status" value="1"/>
</dbReference>
<dbReference type="Pfam" id="PF00175">
    <property type="entry name" value="NAD_binding_1"/>
    <property type="match status" value="1"/>
</dbReference>
<comment type="catalytic activity">
    <reaction evidence="10">
        <text>2 nitric oxide + NADPH + 2 O2 = 2 nitrate + NADP(+) + H(+)</text>
        <dbReference type="Rhea" id="RHEA:19465"/>
        <dbReference type="ChEBI" id="CHEBI:15378"/>
        <dbReference type="ChEBI" id="CHEBI:15379"/>
        <dbReference type="ChEBI" id="CHEBI:16480"/>
        <dbReference type="ChEBI" id="CHEBI:17632"/>
        <dbReference type="ChEBI" id="CHEBI:57783"/>
        <dbReference type="ChEBI" id="CHEBI:58349"/>
        <dbReference type="EC" id="1.14.12.17"/>
    </reaction>
</comment>
<evidence type="ECO:0000256" key="1">
    <source>
        <dbReference type="ARBA" id="ARBA00001970"/>
    </source>
</evidence>
<feature type="domain" description="Globin" evidence="12">
    <location>
        <begin position="1"/>
        <end position="137"/>
    </location>
</feature>
<keyword evidence="11" id="KW-0561">Oxygen transport</keyword>
<proteinExistence type="inferred from homology"/>
<keyword evidence="5" id="KW-0001">2Fe-2S</keyword>
<dbReference type="InterPro" id="IPR017938">
    <property type="entry name" value="Riboflavin_synthase-like_b-brl"/>
</dbReference>
<dbReference type="SUPFAM" id="SSF52343">
    <property type="entry name" value="Ferredoxin reductase-like, C-terminal NADP-linked domain"/>
    <property type="match status" value="1"/>
</dbReference>
<comment type="cofactor">
    <cofactor evidence="2">
        <name>FAD</name>
        <dbReference type="ChEBI" id="CHEBI:57692"/>
    </cofactor>
</comment>
<evidence type="ECO:0000259" key="12">
    <source>
        <dbReference type="PROSITE" id="PS01033"/>
    </source>
</evidence>
<dbReference type="PRINTS" id="PR00410">
    <property type="entry name" value="PHEHYDRXLASE"/>
</dbReference>
<comment type="catalytic activity">
    <reaction evidence="9">
        <text>2 nitric oxide + NADH + 2 O2 = 2 nitrate + NAD(+) + H(+)</text>
        <dbReference type="Rhea" id="RHEA:19469"/>
        <dbReference type="ChEBI" id="CHEBI:15378"/>
        <dbReference type="ChEBI" id="CHEBI:15379"/>
        <dbReference type="ChEBI" id="CHEBI:16480"/>
        <dbReference type="ChEBI" id="CHEBI:17632"/>
        <dbReference type="ChEBI" id="CHEBI:57540"/>
        <dbReference type="ChEBI" id="CHEBI:57945"/>
        <dbReference type="EC" id="1.14.12.17"/>
    </reaction>
</comment>
<evidence type="ECO:0000313" key="14">
    <source>
        <dbReference type="EMBL" id="MBB4133629.1"/>
    </source>
</evidence>
<protein>
    <recommendedName>
        <fullName evidence="4">nitric oxide dioxygenase</fullName>
        <ecNumber evidence="4">1.14.12.17</ecNumber>
    </recommendedName>
</protein>
<dbReference type="Gene3D" id="3.40.50.80">
    <property type="entry name" value="Nucleotide-binding domain of ferredoxin-NADP reductase (FNR) module"/>
    <property type="match status" value="1"/>
</dbReference>
<evidence type="ECO:0000256" key="11">
    <source>
        <dbReference type="RuleBase" id="RU000356"/>
    </source>
</evidence>
<dbReference type="EMBL" id="JACIFP010000001">
    <property type="protein sequence ID" value="MBB4133629.1"/>
    <property type="molecule type" value="Genomic_DNA"/>
</dbReference>
<evidence type="ECO:0000256" key="7">
    <source>
        <dbReference type="ARBA" id="ARBA00023014"/>
    </source>
</evidence>
<keyword evidence="7" id="KW-0411">Iron-sulfur</keyword>
<dbReference type="GO" id="GO:0008941">
    <property type="term" value="F:nitric oxide dioxygenase NAD(P)H activity"/>
    <property type="evidence" value="ECO:0007669"/>
    <property type="project" value="UniProtKB-EC"/>
</dbReference>
<dbReference type="GO" id="GO:0020037">
    <property type="term" value="F:heme binding"/>
    <property type="evidence" value="ECO:0007669"/>
    <property type="project" value="InterPro"/>
</dbReference>
<dbReference type="GO" id="GO:0051537">
    <property type="term" value="F:2 iron, 2 sulfur cluster binding"/>
    <property type="evidence" value="ECO:0007669"/>
    <property type="project" value="UniProtKB-KW"/>
</dbReference>
<dbReference type="Proteomes" id="UP000551501">
    <property type="component" value="Unassembled WGS sequence"/>
</dbReference>
<dbReference type="RefSeq" id="WP_183368802.1">
    <property type="nucleotide sequence ID" value="NZ_BAABHL010000113.1"/>
</dbReference>
<evidence type="ECO:0000256" key="6">
    <source>
        <dbReference type="ARBA" id="ARBA00022857"/>
    </source>
</evidence>
<dbReference type="InterPro" id="IPR050415">
    <property type="entry name" value="MRET"/>
</dbReference>
<evidence type="ECO:0000313" key="15">
    <source>
        <dbReference type="Proteomes" id="UP000551501"/>
    </source>
</evidence>
<keyword evidence="11" id="KW-0813">Transport</keyword>
<gene>
    <name evidence="14" type="ORF">BKA16_000181</name>
</gene>
<feature type="domain" description="FAD-binding FR-type" evidence="13">
    <location>
        <begin position="142"/>
        <end position="243"/>
    </location>
</feature>
<evidence type="ECO:0000256" key="8">
    <source>
        <dbReference type="ARBA" id="ARBA00023027"/>
    </source>
</evidence>
<keyword evidence="6" id="KW-0521">NADP</keyword>
<organism evidence="14 15">
    <name type="scientific">Gordonia humi</name>
    <dbReference type="NCBI Taxonomy" id="686429"/>
    <lineage>
        <taxon>Bacteria</taxon>
        <taxon>Bacillati</taxon>
        <taxon>Actinomycetota</taxon>
        <taxon>Actinomycetes</taxon>
        <taxon>Mycobacteriales</taxon>
        <taxon>Gordoniaceae</taxon>
        <taxon>Gordonia</taxon>
    </lineage>
</organism>
<evidence type="ECO:0000256" key="3">
    <source>
        <dbReference type="ARBA" id="ARBA00006401"/>
    </source>
</evidence>
<evidence type="ECO:0000256" key="5">
    <source>
        <dbReference type="ARBA" id="ARBA00022714"/>
    </source>
</evidence>
<comment type="caution">
    <text evidence="14">The sequence shown here is derived from an EMBL/GenBank/DDBJ whole genome shotgun (WGS) entry which is preliminary data.</text>
</comment>
<dbReference type="Pfam" id="PF00970">
    <property type="entry name" value="FAD_binding_6"/>
    <property type="match status" value="1"/>
</dbReference>
<dbReference type="AlphaFoldDB" id="A0A840EXI2"/>
<accession>A0A840EXI2</accession>
<evidence type="ECO:0000256" key="2">
    <source>
        <dbReference type="ARBA" id="ARBA00001974"/>
    </source>
</evidence>
<evidence type="ECO:0000256" key="10">
    <source>
        <dbReference type="ARBA" id="ARBA00049433"/>
    </source>
</evidence>
<dbReference type="InterPro" id="IPR039261">
    <property type="entry name" value="FNR_nucleotide-bd"/>
</dbReference>
<dbReference type="SUPFAM" id="SSF63380">
    <property type="entry name" value="Riboflavin synthase domain-like"/>
    <property type="match status" value="1"/>
</dbReference>
<dbReference type="InterPro" id="IPR008333">
    <property type="entry name" value="Cbr1-like_FAD-bd_dom"/>
</dbReference>
<keyword evidence="11" id="KW-0349">Heme</keyword>
<name>A0A840EXI2_9ACTN</name>
<evidence type="ECO:0000256" key="9">
    <source>
        <dbReference type="ARBA" id="ARBA00048649"/>
    </source>
</evidence>
<dbReference type="InterPro" id="IPR012292">
    <property type="entry name" value="Globin/Proto"/>
</dbReference>
<dbReference type="CDD" id="cd19753">
    <property type="entry name" value="Mb-like_oxidoreductase"/>
    <property type="match status" value="1"/>
</dbReference>
<dbReference type="GO" id="GO:0019825">
    <property type="term" value="F:oxygen binding"/>
    <property type="evidence" value="ECO:0007669"/>
    <property type="project" value="InterPro"/>
</dbReference>
<dbReference type="SUPFAM" id="SSF46458">
    <property type="entry name" value="Globin-like"/>
    <property type="match status" value="1"/>
</dbReference>
<dbReference type="EC" id="1.14.12.17" evidence="4"/>
<dbReference type="PANTHER" id="PTHR47354:SF5">
    <property type="entry name" value="PROTEIN RFBI"/>
    <property type="match status" value="1"/>
</dbReference>
<dbReference type="InterPro" id="IPR017927">
    <property type="entry name" value="FAD-bd_FR_type"/>
</dbReference>
<reference evidence="14 15" key="1">
    <citation type="submission" date="2020-08" db="EMBL/GenBank/DDBJ databases">
        <title>Sequencing the genomes of 1000 actinobacteria strains.</title>
        <authorList>
            <person name="Klenk H.-P."/>
        </authorList>
    </citation>
    <scope>NUCLEOTIDE SEQUENCE [LARGE SCALE GENOMIC DNA]</scope>
    <source>
        <strain evidence="14 15">DSM 45298</strain>
    </source>
</reference>
<dbReference type="InterPro" id="IPR001433">
    <property type="entry name" value="OxRdtase_FAD/NAD-bd"/>
</dbReference>
<keyword evidence="11" id="KW-0408">Iron</keyword>
<keyword evidence="11" id="KW-0479">Metal-binding</keyword>
<evidence type="ECO:0000259" key="13">
    <source>
        <dbReference type="PROSITE" id="PS51384"/>
    </source>
</evidence>
<dbReference type="PROSITE" id="PS51384">
    <property type="entry name" value="FAD_FR"/>
    <property type="match status" value="1"/>
</dbReference>
<dbReference type="Gene3D" id="1.10.490.10">
    <property type="entry name" value="Globins"/>
    <property type="match status" value="1"/>
</dbReference>
<comment type="cofactor">
    <cofactor evidence="1">
        <name>heme b</name>
        <dbReference type="ChEBI" id="CHEBI:60344"/>
    </cofactor>
</comment>
<comment type="similarity">
    <text evidence="11">Belongs to the globin family.</text>
</comment>
<dbReference type="InterPro" id="IPR000971">
    <property type="entry name" value="Globin"/>
</dbReference>
<dbReference type="Pfam" id="PF00042">
    <property type="entry name" value="Globin"/>
    <property type="match status" value="1"/>
</dbReference>
<dbReference type="CDD" id="cd06187">
    <property type="entry name" value="O2ase_reductase_like"/>
    <property type="match status" value="1"/>
</dbReference>
<comment type="similarity">
    <text evidence="3">In the C-terminal section; belongs to the flavoprotein pyridine nucleotide cytochrome reductase family.</text>
</comment>
<keyword evidence="8" id="KW-0520">NAD</keyword>
<keyword evidence="15" id="KW-1185">Reference proteome</keyword>
<sequence>MTSPAQPVLADLRDQISADPDRFSSSLFTRLFAATPSLRDLFPVEMAPMRTTFAQVVEHLLNGILAEDGHADLVEFLAQLGRDHRKYGVTSEHYWVMYDALMAEFAQMLADRWTQESYDAVSHAMMLVTGVMRGAAESVAGPPVWHARVVQKFTINRERAVVRLVAEPNAPVYRAGQYTEVQIPQWPHAWRNLSLATPPSPRRELEFHVHAIPGGHVSGTIVRSTEPGDVWTFGQQHGTMAVDGDRPVLMVAGGSGLAPLRALLLDMARYADNPETHLFYGTRHPGELYELGVLQQLARTNPWLHVTAVAETEDDPWWIDGAPDPRQWGFDLRFGRVGEVAVDYPNTLSRHSLEPRDWRDHQILLSGPAPMVFHTQLRLRAAGVDPSQISHDPLN</sequence>
<dbReference type="Gene3D" id="2.40.30.10">
    <property type="entry name" value="Translation factors"/>
    <property type="match status" value="1"/>
</dbReference>
<dbReference type="PANTHER" id="PTHR47354">
    <property type="entry name" value="NADH OXIDOREDUCTASE HCR"/>
    <property type="match status" value="1"/>
</dbReference>